<dbReference type="PIRSF" id="PIRSF005096">
    <property type="entry name" value="GALM"/>
    <property type="match status" value="1"/>
</dbReference>
<proteinExistence type="inferred from homology"/>
<dbReference type="AlphaFoldDB" id="A0A2K9IYS7"/>
<keyword evidence="3 5" id="KW-0413">Isomerase</keyword>
<dbReference type="RefSeq" id="WP_101932818.1">
    <property type="nucleotide sequence ID" value="NZ_CP018622.1"/>
</dbReference>
<dbReference type="GO" id="GO:0033499">
    <property type="term" value="P:galactose catabolic process via UDP-galactose, Leloir pathway"/>
    <property type="evidence" value="ECO:0007669"/>
    <property type="project" value="TreeGrafter"/>
</dbReference>
<dbReference type="GO" id="GO:0005737">
    <property type="term" value="C:cytoplasm"/>
    <property type="evidence" value="ECO:0007669"/>
    <property type="project" value="TreeGrafter"/>
</dbReference>
<dbReference type="KEGG" id="vpn:A21D_00851"/>
<dbReference type="NCBIfam" id="NF008277">
    <property type="entry name" value="PRK11055.1"/>
    <property type="match status" value="1"/>
</dbReference>
<dbReference type="InterPro" id="IPR047215">
    <property type="entry name" value="Galactose_mutarotase-like"/>
</dbReference>
<dbReference type="Gene3D" id="2.70.98.10">
    <property type="match status" value="1"/>
</dbReference>
<reference evidence="10" key="1">
    <citation type="submission" date="2016-11" db="EMBL/GenBank/DDBJ databases">
        <title>Complete genome sequence of Virgibacillus pantothenticus 21D, a halophilic bacterium isolated from the deep hypersaline anoxic basin Discovery in the Mediterranean Sea.</title>
        <authorList>
            <person name="Zeaiter Z."/>
            <person name="Booth J.M."/>
            <person name="Prosdocimi E.M."/>
            <person name="Mapelli F."/>
            <person name="Fusi M."/>
            <person name="Daffonchio D."/>
            <person name="Borin S."/>
            <person name="Crotti E."/>
        </authorList>
    </citation>
    <scope>NUCLEOTIDE SEQUENCE [LARGE SCALE GENOMIC DNA]</scope>
    <source>
        <strain evidence="10">21D</strain>
    </source>
</reference>
<dbReference type="GO" id="GO:0004034">
    <property type="term" value="F:aldose 1-epimerase activity"/>
    <property type="evidence" value="ECO:0007669"/>
    <property type="project" value="UniProtKB-EC"/>
</dbReference>
<dbReference type="PANTHER" id="PTHR10091">
    <property type="entry name" value="ALDOSE-1-EPIMERASE"/>
    <property type="match status" value="1"/>
</dbReference>
<evidence type="ECO:0000256" key="8">
    <source>
        <dbReference type="PIRSR" id="PIRSR005096-3"/>
    </source>
</evidence>
<feature type="active site" description="Proton donor" evidence="6">
    <location>
        <position position="175"/>
    </location>
</feature>
<evidence type="ECO:0000256" key="3">
    <source>
        <dbReference type="ARBA" id="ARBA00023235"/>
    </source>
</evidence>
<evidence type="ECO:0000313" key="9">
    <source>
        <dbReference type="EMBL" id="AUJ23963.1"/>
    </source>
</evidence>
<dbReference type="CDD" id="cd09019">
    <property type="entry name" value="galactose_mutarotase_like"/>
    <property type="match status" value="1"/>
</dbReference>
<feature type="binding site" evidence="8">
    <location>
        <begin position="175"/>
        <end position="177"/>
    </location>
    <ligand>
        <name>beta-D-galactose</name>
        <dbReference type="ChEBI" id="CHEBI:27667"/>
    </ligand>
</feature>
<dbReference type="GO" id="GO:0006006">
    <property type="term" value="P:glucose metabolic process"/>
    <property type="evidence" value="ECO:0007669"/>
    <property type="project" value="TreeGrafter"/>
</dbReference>
<organism evidence="9 10">
    <name type="scientific">Virgibacillus dokdonensis</name>
    <dbReference type="NCBI Taxonomy" id="302167"/>
    <lineage>
        <taxon>Bacteria</taxon>
        <taxon>Bacillati</taxon>
        <taxon>Bacillota</taxon>
        <taxon>Bacilli</taxon>
        <taxon>Bacillales</taxon>
        <taxon>Bacillaceae</taxon>
        <taxon>Virgibacillus</taxon>
    </lineage>
</organism>
<comment type="pathway">
    <text evidence="1 5">Carbohydrate metabolism; hexose metabolism.</text>
</comment>
<name>A0A2K9IYS7_9BACI</name>
<dbReference type="UniPathway" id="UPA00242"/>
<comment type="catalytic activity">
    <reaction evidence="5">
        <text>alpha-D-glucose = beta-D-glucose</text>
        <dbReference type="Rhea" id="RHEA:10264"/>
        <dbReference type="ChEBI" id="CHEBI:15903"/>
        <dbReference type="ChEBI" id="CHEBI:17925"/>
        <dbReference type="EC" id="5.1.3.3"/>
    </reaction>
</comment>
<evidence type="ECO:0000256" key="4">
    <source>
        <dbReference type="ARBA" id="ARBA00023277"/>
    </source>
</evidence>
<dbReference type="SUPFAM" id="SSF74650">
    <property type="entry name" value="Galactose mutarotase-like"/>
    <property type="match status" value="1"/>
</dbReference>
<evidence type="ECO:0000313" key="10">
    <source>
        <dbReference type="Proteomes" id="UP000234237"/>
    </source>
</evidence>
<evidence type="ECO:0000256" key="7">
    <source>
        <dbReference type="PIRSR" id="PIRSR005096-2"/>
    </source>
</evidence>
<accession>A0A2K9IYS7</accession>
<gene>
    <name evidence="9" type="primary">mro</name>
    <name evidence="9" type="ORF">A21D_00851</name>
</gene>
<feature type="active site" description="Proton acceptor" evidence="6">
    <location>
        <position position="308"/>
    </location>
</feature>
<dbReference type="Proteomes" id="UP000234237">
    <property type="component" value="Chromosome"/>
</dbReference>
<dbReference type="Pfam" id="PF01263">
    <property type="entry name" value="Aldose_epim"/>
    <property type="match status" value="1"/>
</dbReference>
<evidence type="ECO:0000256" key="5">
    <source>
        <dbReference type="PIRNR" id="PIRNR005096"/>
    </source>
</evidence>
<dbReference type="GO" id="GO:0030246">
    <property type="term" value="F:carbohydrate binding"/>
    <property type="evidence" value="ECO:0007669"/>
    <property type="project" value="InterPro"/>
</dbReference>
<protein>
    <recommendedName>
        <fullName evidence="5">Aldose 1-epimerase</fullName>
        <ecNumber evidence="5">5.1.3.3</ecNumber>
    </recommendedName>
</protein>
<dbReference type="EC" id="5.1.3.3" evidence="5"/>
<evidence type="ECO:0000256" key="6">
    <source>
        <dbReference type="PIRSR" id="PIRSR005096-1"/>
    </source>
</evidence>
<dbReference type="InterPro" id="IPR011013">
    <property type="entry name" value="Gal_mutarotase_sf_dom"/>
</dbReference>
<dbReference type="EMBL" id="CP018622">
    <property type="protein sequence ID" value="AUJ23963.1"/>
    <property type="molecule type" value="Genomic_DNA"/>
</dbReference>
<sequence length="344" mass="38959">MEIKEKTVHTNWKLRTLINDNHMQISFLDYGGAITEIVVPDKQGQLDNVVLHYNHYQDYEANPFYLGALIGRVAGRIANSSFLVKGKRHFVTKNEGHHHLHGGINGFSHVLWHVTTEQTEKDVRAILTHHSPDGDNGYPGNVKVTISYILTNENTFTIDYKATTDQATPIALTNHSYFNLRGSKGETVKQHYAKMKSDICLELNKDLIPTGRFITNAHAFNFQSYQQLCTGMNANHEQNSIAGNGYDHYFCFAKEKDKQACLLDKKTGRTLHVTTNQPGMILYTGNYLHESHKQIQTTFSRYQGVCLETQGSPVALIYKHLPSIMLEPNEIYHQTTAFSFGIKG</sequence>
<dbReference type="PANTHER" id="PTHR10091:SF0">
    <property type="entry name" value="GALACTOSE MUTAROTASE"/>
    <property type="match status" value="1"/>
</dbReference>
<dbReference type="InterPro" id="IPR015443">
    <property type="entry name" value="Aldose_1-epimerase"/>
</dbReference>
<evidence type="ECO:0000256" key="1">
    <source>
        <dbReference type="ARBA" id="ARBA00005028"/>
    </source>
</evidence>
<comment type="similarity">
    <text evidence="2 5">Belongs to the aldose epimerase family.</text>
</comment>
<feature type="binding site" evidence="7">
    <location>
        <position position="247"/>
    </location>
    <ligand>
        <name>beta-D-galactose</name>
        <dbReference type="ChEBI" id="CHEBI:27667"/>
    </ligand>
</feature>
<dbReference type="InterPro" id="IPR014718">
    <property type="entry name" value="GH-type_carb-bd"/>
</dbReference>
<dbReference type="InterPro" id="IPR008183">
    <property type="entry name" value="Aldose_1/G6P_1-epimerase"/>
</dbReference>
<dbReference type="STRING" id="302167.GCA_900166595_03723"/>
<evidence type="ECO:0000256" key="2">
    <source>
        <dbReference type="ARBA" id="ARBA00006206"/>
    </source>
</evidence>
<keyword evidence="4 5" id="KW-0119">Carbohydrate metabolism</keyword>